<dbReference type="GO" id="GO:0071111">
    <property type="term" value="F:cyclic-guanylate-specific phosphodiesterase activity"/>
    <property type="evidence" value="ECO:0007669"/>
    <property type="project" value="InterPro"/>
</dbReference>
<dbReference type="AlphaFoldDB" id="A0A4V2UN64"/>
<dbReference type="OrthoDB" id="7251575at2"/>
<dbReference type="RefSeq" id="WP_132939945.1">
    <property type="nucleotide sequence ID" value="NZ_CP119676.1"/>
</dbReference>
<dbReference type="InterPro" id="IPR050706">
    <property type="entry name" value="Cyclic-di-GMP_PDE-like"/>
</dbReference>
<evidence type="ECO:0000259" key="2">
    <source>
        <dbReference type="PROSITE" id="PS50883"/>
    </source>
</evidence>
<dbReference type="PANTHER" id="PTHR33121:SF70">
    <property type="entry name" value="SIGNALING PROTEIN YKOW"/>
    <property type="match status" value="1"/>
</dbReference>
<dbReference type="PANTHER" id="PTHR33121">
    <property type="entry name" value="CYCLIC DI-GMP PHOSPHODIESTERASE PDEF"/>
    <property type="match status" value="1"/>
</dbReference>
<comment type="caution">
    <text evidence="3">The sequence shown here is derived from an EMBL/GenBank/DDBJ whole genome shotgun (WGS) entry which is preliminary data.</text>
</comment>
<evidence type="ECO:0000313" key="3">
    <source>
        <dbReference type="EMBL" id="TCS60641.1"/>
    </source>
</evidence>
<dbReference type="CDD" id="cd01948">
    <property type="entry name" value="EAL"/>
    <property type="match status" value="1"/>
</dbReference>
<dbReference type="SUPFAM" id="SSF141868">
    <property type="entry name" value="EAL domain-like"/>
    <property type="match status" value="1"/>
</dbReference>
<evidence type="ECO:0000256" key="1">
    <source>
        <dbReference type="SAM" id="MobiDB-lite"/>
    </source>
</evidence>
<accession>A0A4V2UN64</accession>
<proteinExistence type="predicted"/>
<name>A0A4V2UN64_9PROT</name>
<dbReference type="InterPro" id="IPR035919">
    <property type="entry name" value="EAL_sf"/>
</dbReference>
<dbReference type="Proteomes" id="UP000295304">
    <property type="component" value="Unassembled WGS sequence"/>
</dbReference>
<dbReference type="Gene3D" id="3.20.20.450">
    <property type="entry name" value="EAL domain"/>
    <property type="match status" value="1"/>
</dbReference>
<feature type="domain" description="EAL" evidence="2">
    <location>
        <begin position="4"/>
        <end position="257"/>
    </location>
</feature>
<dbReference type="SMART" id="SM00052">
    <property type="entry name" value="EAL"/>
    <property type="match status" value="1"/>
</dbReference>
<gene>
    <name evidence="3" type="ORF">EDD55_110117</name>
</gene>
<organism evidence="3 4">
    <name type="scientific">Varunaivibrio sulfuroxidans</name>
    <dbReference type="NCBI Taxonomy" id="1773489"/>
    <lineage>
        <taxon>Bacteria</taxon>
        <taxon>Pseudomonadati</taxon>
        <taxon>Pseudomonadota</taxon>
        <taxon>Alphaproteobacteria</taxon>
        <taxon>Rhodospirillales</taxon>
        <taxon>Magnetovibrionaceae</taxon>
        <taxon>Varunaivibrio</taxon>
    </lineage>
</organism>
<sequence length="434" mass="47871">MPEKIIPHDDIERALHGGELCFYYQPKISFLDGKISGAEALLRWKRADGTLVSPDSFLPDAESSGFITTITAVMLVTLIDDIERIRKTKPDIRIAFNVSARDLFSPYLAKMLRSFVGDKRISADNIQIEITESAFLDKGPQTMATLRELVAMGIDIVMDDFGTGYASLDILSQIPFSALKIDQGVVRRMTVDAKNTHIVRSSIYLAREMGVKTVAEGVESAAAYRYLLASGCNEAQGFWMSRPLPLDDLTALIARRPSWPSSGLGILYNAWVNHLSYRRKILESVFALAMGSADPNSDRDDWRALPRLGLRHAPEHCQLDQWISSEGRHYFTVEDYQRLKIPHALMHETGEKLIKAARAPSPPALIAEMTQAFLCHSEAVDAVVSKIVGKSFAHALTPPPPEQDPKGDLEAGSEFTSEISPGPGAAFDSPQSQS</sequence>
<dbReference type="InterPro" id="IPR001633">
    <property type="entry name" value="EAL_dom"/>
</dbReference>
<protein>
    <submittedName>
        <fullName evidence="3">EAL domain-containing protein (Putative c-di-GMP-specific phosphodiesterase class I)</fullName>
    </submittedName>
</protein>
<dbReference type="EMBL" id="SLZW01000010">
    <property type="protein sequence ID" value="TCS60641.1"/>
    <property type="molecule type" value="Genomic_DNA"/>
</dbReference>
<feature type="region of interest" description="Disordered" evidence="1">
    <location>
        <begin position="395"/>
        <end position="434"/>
    </location>
</feature>
<dbReference type="PROSITE" id="PS50883">
    <property type="entry name" value="EAL"/>
    <property type="match status" value="1"/>
</dbReference>
<dbReference type="Gene3D" id="1.20.120.30">
    <property type="entry name" value="Aspartate receptor, ligand-binding domain"/>
    <property type="match status" value="1"/>
</dbReference>
<keyword evidence="4" id="KW-1185">Reference proteome</keyword>
<evidence type="ECO:0000313" key="4">
    <source>
        <dbReference type="Proteomes" id="UP000295304"/>
    </source>
</evidence>
<dbReference type="Pfam" id="PF00563">
    <property type="entry name" value="EAL"/>
    <property type="match status" value="1"/>
</dbReference>
<reference evidence="3 4" key="1">
    <citation type="submission" date="2019-03" db="EMBL/GenBank/DDBJ databases">
        <title>Genomic Encyclopedia of Type Strains, Phase IV (KMG-IV): sequencing the most valuable type-strain genomes for metagenomic binning, comparative biology and taxonomic classification.</title>
        <authorList>
            <person name="Goeker M."/>
        </authorList>
    </citation>
    <scope>NUCLEOTIDE SEQUENCE [LARGE SCALE GENOMIC DNA]</scope>
    <source>
        <strain evidence="3 4">DSM 101688</strain>
    </source>
</reference>